<comment type="similarity">
    <text evidence="20">Belongs to the GTP cyclohydrolase II family.</text>
</comment>
<dbReference type="PIRSF" id="PIRSF001259">
    <property type="entry name" value="RibA"/>
    <property type="match status" value="1"/>
</dbReference>
<dbReference type="NCBIfam" id="TIGR00506">
    <property type="entry name" value="ribB"/>
    <property type="match status" value="1"/>
</dbReference>
<evidence type="ECO:0000256" key="10">
    <source>
        <dbReference type="ARBA" id="ARBA00022741"/>
    </source>
</evidence>
<comment type="catalytic activity">
    <reaction evidence="1">
        <text>D-ribulose 5-phosphate = (2S)-2-hydroxy-3-oxobutyl phosphate + formate + H(+)</text>
        <dbReference type="Rhea" id="RHEA:18457"/>
        <dbReference type="ChEBI" id="CHEBI:15378"/>
        <dbReference type="ChEBI" id="CHEBI:15740"/>
        <dbReference type="ChEBI" id="CHEBI:58121"/>
        <dbReference type="ChEBI" id="CHEBI:58830"/>
        <dbReference type="EC" id="4.1.99.12"/>
    </reaction>
</comment>
<dbReference type="GO" id="GO:0008686">
    <property type="term" value="F:3,4-dihydroxy-2-butanone-4-phosphate synthase activity"/>
    <property type="evidence" value="ECO:0007669"/>
    <property type="project" value="UniProtKB-EC"/>
</dbReference>
<dbReference type="EC" id="3.5.4.25" evidence="20"/>
<gene>
    <name evidence="20" type="primary">ribA</name>
    <name evidence="22" type="ORF">SINU_12940</name>
</gene>
<dbReference type="Pfam" id="PF00926">
    <property type="entry name" value="DHBP_synthase"/>
    <property type="match status" value="1"/>
</dbReference>
<organism evidence="22 23">
    <name type="scientific">Sporolactobacillus inulinus CASD</name>
    <dbReference type="NCBI Taxonomy" id="1069536"/>
    <lineage>
        <taxon>Bacteria</taxon>
        <taxon>Bacillati</taxon>
        <taxon>Bacillota</taxon>
        <taxon>Bacilli</taxon>
        <taxon>Bacillales</taxon>
        <taxon>Sporolactobacillaceae</taxon>
        <taxon>Sporolactobacillus</taxon>
    </lineage>
</organism>
<keyword evidence="23" id="KW-1185">Reference proteome</keyword>
<dbReference type="OrthoDB" id="9793111at2"/>
<dbReference type="Proteomes" id="UP000035553">
    <property type="component" value="Unassembled WGS sequence"/>
</dbReference>
<dbReference type="PANTHER" id="PTHR21327:SF18">
    <property type="entry name" value="3,4-DIHYDROXY-2-BUTANONE 4-PHOSPHATE SYNTHASE"/>
    <property type="match status" value="1"/>
</dbReference>
<evidence type="ECO:0000256" key="17">
    <source>
        <dbReference type="ARBA" id="ARBA00023268"/>
    </source>
</evidence>
<dbReference type="RefSeq" id="WP_010023752.1">
    <property type="nucleotide sequence ID" value="NZ_AFVQ02000191.1"/>
</dbReference>
<dbReference type="FunFam" id="3.90.870.10:FF:000001">
    <property type="entry name" value="Riboflavin biosynthesis protein RibBA"/>
    <property type="match status" value="1"/>
</dbReference>
<keyword evidence="16" id="KW-0456">Lyase</keyword>
<dbReference type="SUPFAM" id="SSF142695">
    <property type="entry name" value="RibA-like"/>
    <property type="match status" value="1"/>
</dbReference>
<feature type="binding site" evidence="20">
    <location>
        <begin position="248"/>
        <end position="252"/>
    </location>
    <ligand>
        <name>GTP</name>
        <dbReference type="ChEBI" id="CHEBI:37565"/>
    </ligand>
</feature>
<evidence type="ECO:0000256" key="7">
    <source>
        <dbReference type="ARBA" id="ARBA00005520"/>
    </source>
</evidence>
<comment type="caution">
    <text evidence="22">The sequence shown here is derived from an EMBL/GenBank/DDBJ whole genome shotgun (WGS) entry which is preliminary data.</text>
</comment>
<evidence type="ECO:0000256" key="1">
    <source>
        <dbReference type="ARBA" id="ARBA00000141"/>
    </source>
</evidence>
<feature type="binding site" evidence="20">
    <location>
        <position position="348"/>
    </location>
    <ligand>
        <name>GTP</name>
        <dbReference type="ChEBI" id="CHEBI:37565"/>
    </ligand>
</feature>
<feature type="domain" description="GTP cyclohydrolase II" evidence="21">
    <location>
        <begin position="207"/>
        <end position="369"/>
    </location>
</feature>
<feature type="binding site" evidence="20">
    <location>
        <position position="264"/>
    </location>
    <ligand>
        <name>Zn(2+)</name>
        <dbReference type="ChEBI" id="CHEBI:29105"/>
        <note>catalytic</note>
    </ligand>
</feature>
<reference evidence="22 23" key="1">
    <citation type="journal article" date="2011" name="J. Bacteriol.">
        <title>Draft genome sequence of Sporolactobacillus inulinus strain CASD, an efficient D-lactic acid-producing bacterium with high-concentration lactate tolerance capability.</title>
        <authorList>
            <person name="Yu B."/>
            <person name="Su F."/>
            <person name="Wang L."/>
            <person name="Xu K."/>
            <person name="Zhao B."/>
            <person name="Xu P."/>
        </authorList>
    </citation>
    <scope>NUCLEOTIDE SEQUENCE [LARGE SCALE GENOMIC DNA]</scope>
    <source>
        <strain evidence="22 23">CASD</strain>
    </source>
</reference>
<evidence type="ECO:0000256" key="16">
    <source>
        <dbReference type="ARBA" id="ARBA00023239"/>
    </source>
</evidence>
<evidence type="ECO:0000256" key="19">
    <source>
        <dbReference type="ARBA" id="ARBA00049295"/>
    </source>
</evidence>
<dbReference type="SUPFAM" id="SSF55821">
    <property type="entry name" value="YrdC/RibB"/>
    <property type="match status" value="1"/>
</dbReference>
<keyword evidence="13" id="KW-0460">Magnesium</keyword>
<evidence type="ECO:0000256" key="13">
    <source>
        <dbReference type="ARBA" id="ARBA00022842"/>
    </source>
</evidence>
<keyword evidence="15" id="KW-0464">Manganese</keyword>
<evidence type="ECO:0000256" key="2">
    <source>
        <dbReference type="ARBA" id="ARBA00001936"/>
    </source>
</evidence>
<evidence type="ECO:0000313" key="22">
    <source>
        <dbReference type="EMBL" id="KLI01533.1"/>
    </source>
</evidence>
<dbReference type="NCBIfam" id="TIGR00505">
    <property type="entry name" value="ribA"/>
    <property type="match status" value="1"/>
</dbReference>
<comment type="function">
    <text evidence="18 20">Catalyzes the conversion of GTP to 2,5-diamino-6-ribosylamino-4(3H)-pyrimidinone 5'-phosphate (DARP), formate and pyrophosphate.</text>
</comment>
<evidence type="ECO:0000256" key="8">
    <source>
        <dbReference type="ARBA" id="ARBA00022619"/>
    </source>
</evidence>
<comment type="cofactor">
    <cofactor evidence="20">
        <name>Zn(2+)</name>
        <dbReference type="ChEBI" id="CHEBI:29105"/>
    </cofactor>
    <text evidence="20">Binds 1 zinc ion per subunit.</text>
</comment>
<name>A0A0U1QL63_9BACL</name>
<dbReference type="HAMAP" id="MF_00179">
    <property type="entry name" value="RibA"/>
    <property type="match status" value="1"/>
</dbReference>
<evidence type="ECO:0000256" key="20">
    <source>
        <dbReference type="HAMAP-Rule" id="MF_00179"/>
    </source>
</evidence>
<dbReference type="InterPro" id="IPR000422">
    <property type="entry name" value="DHBP_synthase_RibB"/>
</dbReference>
<evidence type="ECO:0000313" key="23">
    <source>
        <dbReference type="Proteomes" id="UP000035553"/>
    </source>
</evidence>
<evidence type="ECO:0000256" key="9">
    <source>
        <dbReference type="ARBA" id="ARBA00022723"/>
    </source>
</evidence>
<comment type="pathway">
    <text evidence="5 20">Cofactor biosynthesis; riboflavin biosynthesis; 5-amino-6-(D-ribitylamino)uracil from GTP: step 1/4.</text>
</comment>
<comment type="catalytic activity">
    <reaction evidence="19 20">
        <text>GTP + 4 H2O = 2,5-diamino-6-hydroxy-4-(5-phosphoribosylamino)-pyrimidine + formate + 2 phosphate + 3 H(+)</text>
        <dbReference type="Rhea" id="RHEA:23704"/>
        <dbReference type="ChEBI" id="CHEBI:15377"/>
        <dbReference type="ChEBI" id="CHEBI:15378"/>
        <dbReference type="ChEBI" id="CHEBI:15740"/>
        <dbReference type="ChEBI" id="CHEBI:37565"/>
        <dbReference type="ChEBI" id="CHEBI:43474"/>
        <dbReference type="ChEBI" id="CHEBI:58614"/>
        <dbReference type="EC" id="3.5.4.25"/>
    </reaction>
</comment>
<keyword evidence="17" id="KW-0511">Multifunctional enzyme</keyword>
<dbReference type="Pfam" id="PF00925">
    <property type="entry name" value="GTP_cyclohydro2"/>
    <property type="match status" value="1"/>
</dbReference>
<feature type="binding site" evidence="20">
    <location>
        <position position="313"/>
    </location>
    <ligand>
        <name>GTP</name>
        <dbReference type="ChEBI" id="CHEBI:37565"/>
    </ligand>
</feature>
<dbReference type="CDD" id="cd00641">
    <property type="entry name" value="GTP_cyclohydro2"/>
    <property type="match status" value="1"/>
</dbReference>
<dbReference type="EMBL" id="AFVQ02000191">
    <property type="protein sequence ID" value="KLI01533.1"/>
    <property type="molecule type" value="Genomic_DNA"/>
</dbReference>
<evidence type="ECO:0000256" key="15">
    <source>
        <dbReference type="ARBA" id="ARBA00023211"/>
    </source>
</evidence>
<comment type="function">
    <text evidence="4">Catalyzes the conversion of D-ribulose 5-phosphate to formate and 3,4-dihydroxy-2-butanone 4-phosphate.</text>
</comment>
<comment type="cofactor">
    <cofactor evidence="3">
        <name>Mg(2+)</name>
        <dbReference type="ChEBI" id="CHEBI:18420"/>
    </cofactor>
</comment>
<keyword evidence="10 20" id="KW-0547">Nucleotide-binding</keyword>
<feature type="binding site" evidence="20">
    <location>
        <begin position="291"/>
        <end position="293"/>
    </location>
    <ligand>
        <name>GTP</name>
        <dbReference type="ChEBI" id="CHEBI:37565"/>
    </ligand>
</feature>
<dbReference type="GO" id="GO:0005829">
    <property type="term" value="C:cytosol"/>
    <property type="evidence" value="ECO:0007669"/>
    <property type="project" value="TreeGrafter"/>
</dbReference>
<dbReference type="GO" id="GO:0009231">
    <property type="term" value="P:riboflavin biosynthetic process"/>
    <property type="evidence" value="ECO:0007669"/>
    <property type="project" value="UniProtKB-UniRule"/>
</dbReference>
<evidence type="ECO:0000256" key="14">
    <source>
        <dbReference type="ARBA" id="ARBA00023134"/>
    </source>
</evidence>
<evidence type="ECO:0000256" key="6">
    <source>
        <dbReference type="ARBA" id="ARBA00004904"/>
    </source>
</evidence>
<dbReference type="GO" id="GO:0005525">
    <property type="term" value="F:GTP binding"/>
    <property type="evidence" value="ECO:0007669"/>
    <property type="project" value="UniProtKB-KW"/>
</dbReference>
<feature type="binding site" evidence="20">
    <location>
        <position position="253"/>
    </location>
    <ligand>
        <name>Zn(2+)</name>
        <dbReference type="ChEBI" id="CHEBI:29105"/>
        <note>catalytic</note>
    </ligand>
</feature>
<dbReference type="UniPathway" id="UPA00275">
    <property type="reaction ID" value="UER00399"/>
</dbReference>
<dbReference type="Gene3D" id="3.90.870.10">
    <property type="entry name" value="DHBP synthase"/>
    <property type="match status" value="1"/>
</dbReference>
<dbReference type="InterPro" id="IPR000926">
    <property type="entry name" value="RibA"/>
</dbReference>
<evidence type="ECO:0000256" key="4">
    <source>
        <dbReference type="ARBA" id="ARBA00002284"/>
    </source>
</evidence>
<evidence type="ECO:0000259" key="21">
    <source>
        <dbReference type="Pfam" id="PF00925"/>
    </source>
</evidence>
<keyword evidence="8 20" id="KW-0686">Riboflavin biosynthesis</keyword>
<dbReference type="GO" id="GO:0003935">
    <property type="term" value="F:GTP cyclohydrolase II activity"/>
    <property type="evidence" value="ECO:0007669"/>
    <property type="project" value="UniProtKB-UniRule"/>
</dbReference>
<dbReference type="Gene3D" id="3.40.50.10990">
    <property type="entry name" value="GTP cyclohydrolase II"/>
    <property type="match status" value="1"/>
</dbReference>
<comment type="similarity">
    <text evidence="7">In the N-terminal section; belongs to the DHBP synthase family.</text>
</comment>
<evidence type="ECO:0000256" key="5">
    <source>
        <dbReference type="ARBA" id="ARBA00004853"/>
    </source>
</evidence>
<evidence type="ECO:0000256" key="11">
    <source>
        <dbReference type="ARBA" id="ARBA00022801"/>
    </source>
</evidence>
<dbReference type="InterPro" id="IPR036144">
    <property type="entry name" value="RibA-like_sf"/>
</dbReference>
<dbReference type="GO" id="GO:0008270">
    <property type="term" value="F:zinc ion binding"/>
    <property type="evidence" value="ECO:0007669"/>
    <property type="project" value="UniProtKB-UniRule"/>
</dbReference>
<dbReference type="STRING" id="1069536.SINU_12940"/>
<feature type="active site" description="Proton acceptor" evidence="20">
    <location>
        <position position="325"/>
    </location>
</feature>
<feature type="binding site" evidence="20">
    <location>
        <position position="266"/>
    </location>
    <ligand>
        <name>Zn(2+)</name>
        <dbReference type="ChEBI" id="CHEBI:29105"/>
        <note>catalytic</note>
    </ligand>
</feature>
<dbReference type="AlphaFoldDB" id="A0A0U1QL63"/>
<dbReference type="InterPro" id="IPR017945">
    <property type="entry name" value="DHBP_synth_RibB-like_a/b_dom"/>
</dbReference>
<dbReference type="NCBIfam" id="NF001591">
    <property type="entry name" value="PRK00393.1"/>
    <property type="match status" value="1"/>
</dbReference>
<feature type="binding site" evidence="20">
    <location>
        <position position="353"/>
    </location>
    <ligand>
        <name>GTP</name>
        <dbReference type="ChEBI" id="CHEBI:37565"/>
    </ligand>
</feature>
<keyword evidence="14 20" id="KW-0342">GTP-binding</keyword>
<evidence type="ECO:0000256" key="18">
    <source>
        <dbReference type="ARBA" id="ARBA00043932"/>
    </source>
</evidence>
<dbReference type="FunFam" id="3.40.50.10990:FF:000001">
    <property type="entry name" value="Riboflavin biosynthesis protein RibBA"/>
    <property type="match status" value="1"/>
</dbReference>
<feature type="active site" description="Nucleophile" evidence="20">
    <location>
        <position position="327"/>
    </location>
</feature>
<evidence type="ECO:0000256" key="3">
    <source>
        <dbReference type="ARBA" id="ARBA00001946"/>
    </source>
</evidence>
<sequence length="401" mass="44813">MREEKILHAVEALKAGQLIIVADDDNREAEGDLIGLSSKVTPEAVNFMTKNARGLLCVPVTKKIAQRLDLHAMTAENSDAFGTAFTISVDHKETTTGISAFDRAKTIKALADPNSEPSDFLRPGHIFPLIAENAGVLKRRGHTEAAVDLARLAHEESAYICEILKEDGKMARTADLKALARKWQLDFITIAELSDYLTHQKKSADVTVQLPTKYGDFKLSLYLDHEGKEQLVLSMGDLKKSKEPPLIRVHSECLTGDVFGSHRCDCGEQLDQAMKQIAEAKIGAILYLRQEGRGIGLRNKLKAYKLQEAGMDTYEANVALGFLPDERHYAQAAWLLKNEGVSKIKLLTNNPEKIAELQQHHIEIVERVPLETTVYQENKHYLKTKQEKFHHMLSLEKGIKS</sequence>
<keyword evidence="12 20" id="KW-0862">Zinc</keyword>
<comment type="cofactor">
    <cofactor evidence="2">
        <name>Mn(2+)</name>
        <dbReference type="ChEBI" id="CHEBI:29035"/>
    </cofactor>
</comment>
<dbReference type="PANTHER" id="PTHR21327">
    <property type="entry name" value="GTP CYCLOHYDROLASE II-RELATED"/>
    <property type="match status" value="1"/>
</dbReference>
<accession>A0A0U1QL63</accession>
<keyword evidence="9 20" id="KW-0479">Metal-binding</keyword>
<dbReference type="InterPro" id="IPR032677">
    <property type="entry name" value="GTP_cyclohydro_II"/>
</dbReference>
<comment type="pathway">
    <text evidence="6">Cofactor biosynthesis; riboflavin biosynthesis; 2-hydroxy-3-oxobutyl phosphate from D-ribulose 5-phosphate: step 1/1.</text>
</comment>
<proteinExistence type="inferred from homology"/>
<evidence type="ECO:0000256" key="12">
    <source>
        <dbReference type="ARBA" id="ARBA00022833"/>
    </source>
</evidence>
<keyword evidence="11 20" id="KW-0378">Hydrolase</keyword>
<protein>
    <recommendedName>
        <fullName evidence="20">GTP cyclohydrolase-2</fullName>
        <ecNumber evidence="20">3.5.4.25</ecNumber>
    </recommendedName>
    <alternativeName>
        <fullName evidence="20">GTP cyclohydrolase II</fullName>
    </alternativeName>
</protein>
<feature type="binding site" evidence="20">
    <location>
        <position position="269"/>
    </location>
    <ligand>
        <name>GTP</name>
        <dbReference type="ChEBI" id="CHEBI:37565"/>
    </ligand>
</feature>